<accession>D3FDA3</accession>
<dbReference type="SUPFAM" id="SSF161098">
    <property type="entry name" value="MetI-like"/>
    <property type="match status" value="1"/>
</dbReference>
<sequence length="296" mass="31554" precursor="true">MSPAPRARGRHVLIGRVLRRADRTPKQASAMLWTGVGLIGFVLLASLIGRFVLPEPNQQDLLATLQAPSLDHPFGTDELGRDVLSRTLAATWLDLGLAIGATLASAGVGLLVGAAAGYAGGWVERILMRVVDFVIAFPYFVFVLAVVAIMRPGVGAVVVAVVSFNWAFYARLGRANMLVLREKQFIQAARTLGFSGRRVVLRHALPNLLRPVAVYSMSDVVVTILTVAGLSFLGLGVPPPTPEWGAIIASGQPYLTSAWWISTFPGIVVMIVGLGFSLVGDALAERLGVEHEAVVK</sequence>
<feature type="transmembrane region" description="Helical" evidence="7">
    <location>
        <begin position="212"/>
        <end position="237"/>
    </location>
</feature>
<evidence type="ECO:0000256" key="2">
    <source>
        <dbReference type="ARBA" id="ARBA00022448"/>
    </source>
</evidence>
<name>D3FDA3_CONWI</name>
<dbReference type="STRING" id="469383.Cwoe_5086"/>
<protein>
    <submittedName>
        <fullName evidence="9">Binding-protein-dependent transport systems inner membrane component</fullName>
    </submittedName>
</protein>
<keyword evidence="4 7" id="KW-0812">Transmembrane</keyword>
<evidence type="ECO:0000256" key="5">
    <source>
        <dbReference type="ARBA" id="ARBA00022989"/>
    </source>
</evidence>
<gene>
    <name evidence="9" type="ordered locus">Cwoe_5086</name>
</gene>
<feature type="transmembrane region" description="Helical" evidence="7">
    <location>
        <begin position="95"/>
        <end position="118"/>
    </location>
</feature>
<comment type="similarity">
    <text evidence="7">Belongs to the binding-protein-dependent transport system permease family.</text>
</comment>
<dbReference type="HOGENOM" id="CLU_028518_1_1_11"/>
<organism evidence="9 10">
    <name type="scientific">Conexibacter woesei (strain DSM 14684 / CCUG 47730 / CIP 108061 / JCM 11494 / NBRC 100937 / ID131577)</name>
    <dbReference type="NCBI Taxonomy" id="469383"/>
    <lineage>
        <taxon>Bacteria</taxon>
        <taxon>Bacillati</taxon>
        <taxon>Actinomycetota</taxon>
        <taxon>Thermoleophilia</taxon>
        <taxon>Solirubrobacterales</taxon>
        <taxon>Conexibacteraceae</taxon>
        <taxon>Conexibacter</taxon>
    </lineage>
</organism>
<feature type="transmembrane region" description="Helical" evidence="7">
    <location>
        <begin position="257"/>
        <end position="279"/>
    </location>
</feature>
<evidence type="ECO:0000313" key="10">
    <source>
        <dbReference type="Proteomes" id="UP000008229"/>
    </source>
</evidence>
<dbReference type="InterPro" id="IPR035906">
    <property type="entry name" value="MetI-like_sf"/>
</dbReference>
<evidence type="ECO:0000313" key="9">
    <source>
        <dbReference type="EMBL" id="ADB53495.1"/>
    </source>
</evidence>
<feature type="domain" description="ABC transmembrane type-1" evidence="8">
    <location>
        <begin position="91"/>
        <end position="280"/>
    </location>
</feature>
<keyword evidence="2 7" id="KW-0813">Transport</keyword>
<keyword evidence="6 7" id="KW-0472">Membrane</keyword>
<evidence type="ECO:0000256" key="1">
    <source>
        <dbReference type="ARBA" id="ARBA00004651"/>
    </source>
</evidence>
<reference evidence="10" key="2">
    <citation type="submission" date="2010-01" db="EMBL/GenBank/DDBJ databases">
        <title>The complete genome of Conexibacter woesei DSM 14684.</title>
        <authorList>
            <consortium name="US DOE Joint Genome Institute (JGI-PGF)"/>
            <person name="Lucas S."/>
            <person name="Copeland A."/>
            <person name="Lapidus A."/>
            <person name="Glavina del Rio T."/>
            <person name="Dalin E."/>
            <person name="Tice H."/>
            <person name="Bruce D."/>
            <person name="Goodwin L."/>
            <person name="Pitluck S."/>
            <person name="Kyrpides N."/>
            <person name="Mavromatis K."/>
            <person name="Ivanova N."/>
            <person name="Mikhailova N."/>
            <person name="Chertkov O."/>
            <person name="Brettin T."/>
            <person name="Detter J.C."/>
            <person name="Han C."/>
            <person name="Larimer F."/>
            <person name="Land M."/>
            <person name="Hauser L."/>
            <person name="Markowitz V."/>
            <person name="Cheng J.-F."/>
            <person name="Hugenholtz P."/>
            <person name="Woyke T."/>
            <person name="Wu D."/>
            <person name="Pukall R."/>
            <person name="Steenblock K."/>
            <person name="Schneider S."/>
            <person name="Klenk H.-P."/>
            <person name="Eisen J.A."/>
        </authorList>
    </citation>
    <scope>NUCLEOTIDE SEQUENCE [LARGE SCALE GENOMIC DNA]</scope>
    <source>
        <strain evidence="10">DSM 14684 / CIP 108061 / JCM 11494 / NBRC 100937 / ID131577</strain>
    </source>
</reference>
<evidence type="ECO:0000256" key="6">
    <source>
        <dbReference type="ARBA" id="ARBA00023136"/>
    </source>
</evidence>
<dbReference type="EMBL" id="CP001854">
    <property type="protein sequence ID" value="ADB53495.1"/>
    <property type="molecule type" value="Genomic_DNA"/>
</dbReference>
<feature type="transmembrane region" description="Helical" evidence="7">
    <location>
        <begin position="130"/>
        <end position="150"/>
    </location>
</feature>
<dbReference type="eggNOG" id="COG1173">
    <property type="taxonomic scope" value="Bacteria"/>
</dbReference>
<dbReference type="Gene3D" id="1.10.3720.10">
    <property type="entry name" value="MetI-like"/>
    <property type="match status" value="1"/>
</dbReference>
<dbReference type="Proteomes" id="UP000008229">
    <property type="component" value="Chromosome"/>
</dbReference>
<dbReference type="GO" id="GO:0005886">
    <property type="term" value="C:plasma membrane"/>
    <property type="evidence" value="ECO:0007669"/>
    <property type="project" value="UniProtKB-SubCell"/>
</dbReference>
<dbReference type="CDD" id="cd06261">
    <property type="entry name" value="TM_PBP2"/>
    <property type="match status" value="1"/>
</dbReference>
<evidence type="ECO:0000259" key="8">
    <source>
        <dbReference type="PROSITE" id="PS50928"/>
    </source>
</evidence>
<dbReference type="Pfam" id="PF00528">
    <property type="entry name" value="BPD_transp_1"/>
    <property type="match status" value="1"/>
</dbReference>
<dbReference type="RefSeq" id="WP_012936546.1">
    <property type="nucleotide sequence ID" value="NC_013739.1"/>
</dbReference>
<evidence type="ECO:0000256" key="7">
    <source>
        <dbReference type="RuleBase" id="RU363032"/>
    </source>
</evidence>
<evidence type="ECO:0000256" key="3">
    <source>
        <dbReference type="ARBA" id="ARBA00022475"/>
    </source>
</evidence>
<keyword evidence="3" id="KW-1003">Cell membrane</keyword>
<reference evidence="9 10" key="1">
    <citation type="journal article" date="2010" name="Stand. Genomic Sci.">
        <title>Complete genome sequence of Conexibacter woesei type strain (ID131577).</title>
        <authorList>
            <person name="Pukall R."/>
            <person name="Lapidus A."/>
            <person name="Glavina Del Rio T."/>
            <person name="Copeland A."/>
            <person name="Tice H."/>
            <person name="Cheng J.-F."/>
            <person name="Lucas S."/>
            <person name="Chen F."/>
            <person name="Nolan M."/>
            <person name="Bruce D."/>
            <person name="Goodwin L."/>
            <person name="Pitluck S."/>
            <person name="Mavromatis K."/>
            <person name="Ivanova N."/>
            <person name="Ovchinnikova G."/>
            <person name="Pati A."/>
            <person name="Chen A."/>
            <person name="Palaniappan K."/>
            <person name="Land M."/>
            <person name="Hauser L."/>
            <person name="Chang Y.-J."/>
            <person name="Jeffries C.D."/>
            <person name="Chain P."/>
            <person name="Meincke L."/>
            <person name="Sims D."/>
            <person name="Brettin T."/>
            <person name="Detter J.C."/>
            <person name="Rohde M."/>
            <person name="Goeker M."/>
            <person name="Bristow J."/>
            <person name="Eisen J.A."/>
            <person name="Markowitz V."/>
            <person name="Kyrpides N.C."/>
            <person name="Klenk H.-P."/>
            <person name="Hugenholtz P."/>
        </authorList>
    </citation>
    <scope>NUCLEOTIDE SEQUENCE [LARGE SCALE GENOMIC DNA]</scope>
    <source>
        <strain evidence="10">DSM 14684 / CIP 108061 / JCM 11494 / NBRC 100937 / ID131577</strain>
    </source>
</reference>
<dbReference type="AlphaFoldDB" id="D3FDA3"/>
<dbReference type="KEGG" id="cwo:Cwoe_5086"/>
<dbReference type="PROSITE" id="PS50928">
    <property type="entry name" value="ABC_TM1"/>
    <property type="match status" value="1"/>
</dbReference>
<proteinExistence type="inferred from homology"/>
<dbReference type="GO" id="GO:0055085">
    <property type="term" value="P:transmembrane transport"/>
    <property type="evidence" value="ECO:0007669"/>
    <property type="project" value="InterPro"/>
</dbReference>
<dbReference type="PANTHER" id="PTHR43386">
    <property type="entry name" value="OLIGOPEPTIDE TRANSPORT SYSTEM PERMEASE PROTEIN APPC"/>
    <property type="match status" value="1"/>
</dbReference>
<feature type="transmembrane region" description="Helical" evidence="7">
    <location>
        <begin position="30"/>
        <end position="53"/>
    </location>
</feature>
<evidence type="ECO:0000256" key="4">
    <source>
        <dbReference type="ARBA" id="ARBA00022692"/>
    </source>
</evidence>
<keyword evidence="5 7" id="KW-1133">Transmembrane helix</keyword>
<keyword evidence="10" id="KW-1185">Reference proteome</keyword>
<dbReference type="OrthoDB" id="9812701at2"/>
<dbReference type="InterPro" id="IPR000515">
    <property type="entry name" value="MetI-like"/>
</dbReference>
<comment type="subcellular location">
    <subcellularLocation>
        <location evidence="1 7">Cell membrane</location>
        <topology evidence="1 7">Multi-pass membrane protein</topology>
    </subcellularLocation>
</comment>
<feature type="transmembrane region" description="Helical" evidence="7">
    <location>
        <begin position="156"/>
        <end position="173"/>
    </location>
</feature>
<dbReference type="PANTHER" id="PTHR43386:SF1">
    <property type="entry name" value="D,D-DIPEPTIDE TRANSPORT SYSTEM PERMEASE PROTEIN DDPC-RELATED"/>
    <property type="match status" value="1"/>
</dbReference>
<dbReference type="InterPro" id="IPR050366">
    <property type="entry name" value="BP-dependent_transpt_permease"/>
</dbReference>